<sequence>MYSFDHKKWTRFVFKQALYPFISVTITLIIFVNALQKVTILELLRETENGFSGILILVLLFITWVTLVSWLEDRKRKDFPTFSITPDYLSLINGLSEERVRNQHAVSFEIVKKRKKLSHLSINLSDGSSIFLKKIFSFRSDSY</sequence>
<comment type="caution">
    <text evidence="2">The sequence shown here is derived from an EMBL/GenBank/DDBJ whole genome shotgun (WGS) entry which is preliminary data.</text>
</comment>
<gene>
    <name evidence="2" type="ORF">RM544_04640</name>
</gene>
<keyword evidence="1" id="KW-0472">Membrane</keyword>
<name>A0AAW8R3U6_9ALTE</name>
<evidence type="ECO:0000256" key="1">
    <source>
        <dbReference type="SAM" id="Phobius"/>
    </source>
</evidence>
<keyword evidence="3" id="KW-1185">Reference proteome</keyword>
<keyword evidence="1" id="KW-1133">Transmembrane helix</keyword>
<dbReference type="RefSeq" id="WP_311360591.1">
    <property type="nucleotide sequence ID" value="NZ_JAVRIE010000001.1"/>
</dbReference>
<proteinExistence type="predicted"/>
<evidence type="ECO:0000313" key="2">
    <source>
        <dbReference type="EMBL" id="MDT0581818.1"/>
    </source>
</evidence>
<feature type="transmembrane region" description="Helical" evidence="1">
    <location>
        <begin position="12"/>
        <end position="31"/>
    </location>
</feature>
<organism evidence="2 3">
    <name type="scientific">Brumicola blandensis</name>
    <dbReference type="NCBI Taxonomy" id="3075611"/>
    <lineage>
        <taxon>Bacteria</taxon>
        <taxon>Pseudomonadati</taxon>
        <taxon>Pseudomonadota</taxon>
        <taxon>Gammaproteobacteria</taxon>
        <taxon>Alteromonadales</taxon>
        <taxon>Alteromonadaceae</taxon>
        <taxon>Brumicola</taxon>
    </lineage>
</organism>
<dbReference type="EMBL" id="JAVRIE010000001">
    <property type="protein sequence ID" value="MDT0581818.1"/>
    <property type="molecule type" value="Genomic_DNA"/>
</dbReference>
<evidence type="ECO:0000313" key="3">
    <source>
        <dbReference type="Proteomes" id="UP001249020"/>
    </source>
</evidence>
<dbReference type="AlphaFoldDB" id="A0AAW8R3U6"/>
<feature type="transmembrane region" description="Helical" evidence="1">
    <location>
        <begin position="51"/>
        <end position="71"/>
    </location>
</feature>
<keyword evidence="1" id="KW-0812">Transmembrane</keyword>
<protein>
    <submittedName>
        <fullName evidence="2">Uncharacterized protein</fullName>
    </submittedName>
</protein>
<accession>A0AAW8R3U6</accession>
<dbReference type="Proteomes" id="UP001249020">
    <property type="component" value="Unassembled WGS sequence"/>
</dbReference>
<reference evidence="2 3" key="1">
    <citation type="submission" date="2023-09" db="EMBL/GenBank/DDBJ databases">
        <authorList>
            <person name="Rey-Velasco X."/>
        </authorList>
    </citation>
    <scope>NUCLEOTIDE SEQUENCE [LARGE SCALE GENOMIC DNA]</scope>
    <source>
        <strain evidence="2 3">W409</strain>
    </source>
</reference>